<dbReference type="Pfam" id="PF01061">
    <property type="entry name" value="ABC2_membrane"/>
    <property type="match status" value="1"/>
</dbReference>
<dbReference type="InterPro" id="IPR000412">
    <property type="entry name" value="ABC_2_transport"/>
</dbReference>
<evidence type="ECO:0000259" key="7">
    <source>
        <dbReference type="PROSITE" id="PS51012"/>
    </source>
</evidence>
<dbReference type="PROSITE" id="PS51012">
    <property type="entry name" value="ABC_TM2"/>
    <property type="match status" value="1"/>
</dbReference>
<dbReference type="Proteomes" id="UP001596356">
    <property type="component" value="Unassembled WGS sequence"/>
</dbReference>
<dbReference type="PRINTS" id="PR00164">
    <property type="entry name" value="ABC2TRNSPORT"/>
</dbReference>
<keyword evidence="6" id="KW-0813">Transport</keyword>
<feature type="transmembrane region" description="Helical" evidence="6">
    <location>
        <begin position="183"/>
        <end position="202"/>
    </location>
</feature>
<keyword evidence="2 6" id="KW-0812">Transmembrane</keyword>
<comment type="caution">
    <text evidence="8">The sequence shown here is derived from an EMBL/GenBank/DDBJ whole genome shotgun (WGS) entry which is preliminary data.</text>
</comment>
<dbReference type="PIRSF" id="PIRSF006648">
    <property type="entry name" value="DrrB"/>
    <property type="match status" value="1"/>
</dbReference>
<comment type="similarity">
    <text evidence="6">Belongs to the ABC-2 integral membrane protein family.</text>
</comment>
<organism evidence="8 9">
    <name type="scientific">Branchiibius cervicis</name>
    <dbReference type="NCBI Taxonomy" id="908252"/>
    <lineage>
        <taxon>Bacteria</taxon>
        <taxon>Bacillati</taxon>
        <taxon>Actinomycetota</taxon>
        <taxon>Actinomycetes</taxon>
        <taxon>Micrococcales</taxon>
        <taxon>Dermacoccaceae</taxon>
        <taxon>Branchiibius</taxon>
    </lineage>
</organism>
<evidence type="ECO:0000256" key="3">
    <source>
        <dbReference type="ARBA" id="ARBA00022989"/>
    </source>
</evidence>
<keyword evidence="9" id="KW-1185">Reference proteome</keyword>
<evidence type="ECO:0000256" key="6">
    <source>
        <dbReference type="RuleBase" id="RU361157"/>
    </source>
</evidence>
<dbReference type="EMBL" id="JBHSWJ010000002">
    <property type="protein sequence ID" value="MFC6713495.1"/>
    <property type="molecule type" value="Genomic_DNA"/>
</dbReference>
<evidence type="ECO:0000256" key="2">
    <source>
        <dbReference type="ARBA" id="ARBA00022692"/>
    </source>
</evidence>
<accession>A0ABW2ARP2</accession>
<comment type="subcellular location">
    <subcellularLocation>
        <location evidence="6">Cell membrane</location>
        <topology evidence="6">Multi-pass membrane protein</topology>
    </subcellularLocation>
    <subcellularLocation>
        <location evidence="1">Membrane</location>
        <topology evidence="1">Multi-pass membrane protein</topology>
    </subcellularLocation>
</comment>
<protein>
    <recommendedName>
        <fullName evidence="6">Transport permease protein</fullName>
    </recommendedName>
</protein>
<feature type="transmembrane region" description="Helical" evidence="6">
    <location>
        <begin position="106"/>
        <end position="129"/>
    </location>
</feature>
<keyword evidence="3 6" id="KW-1133">Transmembrane helix</keyword>
<dbReference type="PANTHER" id="PTHR43229">
    <property type="entry name" value="NODULATION PROTEIN J"/>
    <property type="match status" value="1"/>
</dbReference>
<sequence>MSTVPAPSHWALTTRLTDYWLTVLRRTWRGSIVTSFLNPLLYVAAMGVFLGGFIKSDPATLDGATSYLNFVVPGLLAAQSMQLAIGDATYPVMGAIKWDKTYFSMLASPVGIGEIVAAHFGFIMLRIAISSAVFVLVMTPFGVISSVVGGFAAFAIQLLIGWAFVAPMYAVSCLLKNESGFSLIFRLVVMPLVLFSGAFFPIHNLPSVLEHLARISPLWQGVELTRMATLGTWNPAAWWHVLYLAVIGLVFTALSVRFLRRRLVR</sequence>
<feature type="domain" description="ABC transmembrane type-2" evidence="7">
    <location>
        <begin position="30"/>
        <end position="262"/>
    </location>
</feature>
<feature type="transmembrane region" description="Helical" evidence="6">
    <location>
        <begin position="66"/>
        <end position="85"/>
    </location>
</feature>
<dbReference type="PANTHER" id="PTHR43229:SF2">
    <property type="entry name" value="NODULATION PROTEIN J"/>
    <property type="match status" value="1"/>
</dbReference>
<feature type="transmembrane region" description="Helical" evidence="6">
    <location>
        <begin position="141"/>
        <end position="171"/>
    </location>
</feature>
<gene>
    <name evidence="8" type="ORF">ACFQBT_06460</name>
</gene>
<evidence type="ECO:0000313" key="9">
    <source>
        <dbReference type="Proteomes" id="UP001596356"/>
    </source>
</evidence>
<evidence type="ECO:0000256" key="5">
    <source>
        <dbReference type="ARBA" id="ARBA00023251"/>
    </source>
</evidence>
<feature type="transmembrane region" description="Helical" evidence="6">
    <location>
        <begin position="32"/>
        <end position="54"/>
    </location>
</feature>
<proteinExistence type="inferred from homology"/>
<evidence type="ECO:0000256" key="1">
    <source>
        <dbReference type="ARBA" id="ARBA00004141"/>
    </source>
</evidence>
<dbReference type="InterPro" id="IPR047817">
    <property type="entry name" value="ABC2_TM_bact-type"/>
</dbReference>
<dbReference type="InterPro" id="IPR051784">
    <property type="entry name" value="Nod_factor_ABC_transporter"/>
</dbReference>
<feature type="transmembrane region" description="Helical" evidence="6">
    <location>
        <begin position="237"/>
        <end position="259"/>
    </location>
</feature>
<evidence type="ECO:0000256" key="4">
    <source>
        <dbReference type="ARBA" id="ARBA00023136"/>
    </source>
</evidence>
<dbReference type="RefSeq" id="WP_377821289.1">
    <property type="nucleotide sequence ID" value="NZ_JBHSWJ010000002.1"/>
</dbReference>
<evidence type="ECO:0000313" key="8">
    <source>
        <dbReference type="EMBL" id="MFC6713495.1"/>
    </source>
</evidence>
<dbReference type="InterPro" id="IPR013525">
    <property type="entry name" value="ABC2_TM"/>
</dbReference>
<keyword evidence="5" id="KW-0046">Antibiotic resistance</keyword>
<name>A0ABW2ARP2_9MICO</name>
<reference evidence="9" key="1">
    <citation type="journal article" date="2019" name="Int. J. Syst. Evol. Microbiol.">
        <title>The Global Catalogue of Microorganisms (GCM) 10K type strain sequencing project: providing services to taxonomists for standard genome sequencing and annotation.</title>
        <authorList>
            <consortium name="The Broad Institute Genomics Platform"/>
            <consortium name="The Broad Institute Genome Sequencing Center for Infectious Disease"/>
            <person name="Wu L."/>
            <person name="Ma J."/>
        </authorList>
    </citation>
    <scope>NUCLEOTIDE SEQUENCE [LARGE SCALE GENOMIC DNA]</scope>
    <source>
        <strain evidence="9">NBRC 106593</strain>
    </source>
</reference>
<keyword evidence="4 6" id="KW-0472">Membrane</keyword>
<keyword evidence="6" id="KW-1003">Cell membrane</keyword>